<evidence type="ECO:0000259" key="1">
    <source>
        <dbReference type="SMART" id="SM00859"/>
    </source>
</evidence>
<dbReference type="SMART" id="SM00859">
    <property type="entry name" value="Semialdhyde_dh"/>
    <property type="match status" value="1"/>
</dbReference>
<feature type="domain" description="Semialdehyde dehydrogenase NAD-binding" evidence="1">
    <location>
        <begin position="5"/>
        <end position="94"/>
    </location>
</feature>
<dbReference type="Gene3D" id="3.40.50.720">
    <property type="entry name" value="NAD(P)-binding Rossmann-like Domain"/>
    <property type="match status" value="1"/>
</dbReference>
<dbReference type="EMBL" id="LAZR01057957">
    <property type="protein sequence ID" value="KKK70936.1"/>
    <property type="molecule type" value="Genomic_DNA"/>
</dbReference>
<dbReference type="Pfam" id="PF01118">
    <property type="entry name" value="Semialdhyde_dh"/>
    <property type="match status" value="1"/>
</dbReference>
<name>A0A0F9AFF8_9ZZZZ</name>
<sequence length="94" mass="10344">MNTISASILGGSGYTGGELLRLLLFHPGVEIKQIISKSHVGKLVSSTHPNLRKITSLKYSSLEELETCDVLFLCLPHGQTADKINYYIDKAKKL</sequence>
<dbReference type="PANTHER" id="PTHR32338:SF11">
    <property type="entry name" value="[LYSW]-L-2-AMINOADIPATE_[LYSW]-L-GLUTAMATE PHOSPHATE REDUCTASE-RELATED"/>
    <property type="match status" value="1"/>
</dbReference>
<accession>A0A0F9AFF8</accession>
<comment type="caution">
    <text evidence="2">The sequence shown here is derived from an EMBL/GenBank/DDBJ whole genome shotgun (WGS) entry which is preliminary data.</text>
</comment>
<reference evidence="2" key="1">
    <citation type="journal article" date="2015" name="Nature">
        <title>Complex archaea that bridge the gap between prokaryotes and eukaryotes.</title>
        <authorList>
            <person name="Spang A."/>
            <person name="Saw J.H."/>
            <person name="Jorgensen S.L."/>
            <person name="Zaremba-Niedzwiedzka K."/>
            <person name="Martijn J."/>
            <person name="Lind A.E."/>
            <person name="van Eijk R."/>
            <person name="Schleper C."/>
            <person name="Guy L."/>
            <person name="Ettema T.J."/>
        </authorList>
    </citation>
    <scope>NUCLEOTIDE SEQUENCE</scope>
</reference>
<evidence type="ECO:0000313" key="2">
    <source>
        <dbReference type="EMBL" id="KKK70936.1"/>
    </source>
</evidence>
<dbReference type="GO" id="GO:0016620">
    <property type="term" value="F:oxidoreductase activity, acting on the aldehyde or oxo group of donors, NAD or NADP as acceptor"/>
    <property type="evidence" value="ECO:0007669"/>
    <property type="project" value="InterPro"/>
</dbReference>
<dbReference type="InterPro" id="IPR050085">
    <property type="entry name" value="AGPR"/>
</dbReference>
<gene>
    <name evidence="2" type="ORF">LCGC14_2918980</name>
</gene>
<dbReference type="GO" id="GO:0008652">
    <property type="term" value="P:amino acid biosynthetic process"/>
    <property type="evidence" value="ECO:0007669"/>
    <property type="project" value="UniProtKB-KW"/>
</dbReference>
<proteinExistence type="predicted"/>
<dbReference type="InterPro" id="IPR036291">
    <property type="entry name" value="NAD(P)-bd_dom_sf"/>
</dbReference>
<dbReference type="PANTHER" id="PTHR32338">
    <property type="entry name" value="N-ACETYL-GAMMA-GLUTAMYL-PHOSPHATE REDUCTASE, CHLOROPLASTIC-RELATED-RELATED"/>
    <property type="match status" value="1"/>
</dbReference>
<dbReference type="AlphaFoldDB" id="A0A0F9AFF8"/>
<organism evidence="2">
    <name type="scientific">marine sediment metagenome</name>
    <dbReference type="NCBI Taxonomy" id="412755"/>
    <lineage>
        <taxon>unclassified sequences</taxon>
        <taxon>metagenomes</taxon>
        <taxon>ecological metagenomes</taxon>
    </lineage>
</organism>
<dbReference type="InterPro" id="IPR000534">
    <property type="entry name" value="Semialdehyde_DH_NAD-bd"/>
</dbReference>
<dbReference type="SUPFAM" id="SSF51735">
    <property type="entry name" value="NAD(P)-binding Rossmann-fold domains"/>
    <property type="match status" value="1"/>
</dbReference>
<protein>
    <recommendedName>
        <fullName evidence="1">Semialdehyde dehydrogenase NAD-binding domain-containing protein</fullName>
    </recommendedName>
</protein>
<dbReference type="GO" id="GO:0051287">
    <property type="term" value="F:NAD binding"/>
    <property type="evidence" value="ECO:0007669"/>
    <property type="project" value="InterPro"/>
</dbReference>